<keyword evidence="3" id="KW-1185">Reference proteome</keyword>
<evidence type="ECO:0000313" key="2">
    <source>
        <dbReference type="EMBL" id="KAH6683699.1"/>
    </source>
</evidence>
<dbReference type="Pfam" id="PF11578">
    <property type="entry name" value="DUF3237"/>
    <property type="match status" value="1"/>
</dbReference>
<dbReference type="OrthoDB" id="3549121at2759"/>
<feature type="compositionally biased region" description="Polar residues" evidence="1">
    <location>
        <begin position="58"/>
        <end position="68"/>
    </location>
</feature>
<dbReference type="EMBL" id="JAGSXJ010000017">
    <property type="protein sequence ID" value="KAH6683699.1"/>
    <property type="molecule type" value="Genomic_DNA"/>
</dbReference>
<feature type="region of interest" description="Disordered" evidence="1">
    <location>
        <begin position="55"/>
        <end position="90"/>
    </location>
</feature>
<accession>A0A9P8V9V0</accession>
<comment type="caution">
    <text evidence="2">The sequence shown here is derived from an EMBL/GenBank/DDBJ whole genome shotgun (WGS) entry which is preliminary data.</text>
</comment>
<evidence type="ECO:0000313" key="3">
    <source>
        <dbReference type="Proteomes" id="UP000770015"/>
    </source>
</evidence>
<dbReference type="Gene3D" id="2.40.160.20">
    <property type="match status" value="1"/>
</dbReference>
<dbReference type="Proteomes" id="UP000770015">
    <property type="component" value="Unassembled WGS sequence"/>
</dbReference>
<evidence type="ECO:0000256" key="1">
    <source>
        <dbReference type="SAM" id="MobiDB-lite"/>
    </source>
</evidence>
<protein>
    <submittedName>
        <fullName evidence="2">Uncharacterized protein</fullName>
    </submittedName>
</protein>
<proteinExistence type="predicted"/>
<sequence length="222" mass="24178">MDIRQIIDVPRMAEVPRGSTWSGDIDGLANSDWDANWIFTESGFGHLPQRNYARQHEGFSSASSSPEPQATALGDATARKGREGFDDIPCPSITLPRPRLEFDFRIDIAFDSPPLVGTTDVGRVLGGSWTATFGTGTVVANGHGLSQEGVDASFKLRTNDEPPAILEFLGRGTPLAKDGSCRMVINITSEDLKYAKVVNVGMWIGTGMWKDRQFVIDAYRVG</sequence>
<organism evidence="2 3">
    <name type="scientific">Plectosphaerella plurivora</name>
    <dbReference type="NCBI Taxonomy" id="936078"/>
    <lineage>
        <taxon>Eukaryota</taxon>
        <taxon>Fungi</taxon>
        <taxon>Dikarya</taxon>
        <taxon>Ascomycota</taxon>
        <taxon>Pezizomycotina</taxon>
        <taxon>Sordariomycetes</taxon>
        <taxon>Hypocreomycetidae</taxon>
        <taxon>Glomerellales</taxon>
        <taxon>Plectosphaerellaceae</taxon>
        <taxon>Plectosphaerella</taxon>
    </lineage>
</organism>
<name>A0A9P8V9V0_9PEZI</name>
<gene>
    <name evidence="2" type="ORF">F5X68DRAFT_211040</name>
</gene>
<reference evidence="2" key="1">
    <citation type="journal article" date="2021" name="Nat. Commun.">
        <title>Genetic determinants of endophytism in the Arabidopsis root mycobiome.</title>
        <authorList>
            <person name="Mesny F."/>
            <person name="Miyauchi S."/>
            <person name="Thiergart T."/>
            <person name="Pickel B."/>
            <person name="Atanasova L."/>
            <person name="Karlsson M."/>
            <person name="Huettel B."/>
            <person name="Barry K.W."/>
            <person name="Haridas S."/>
            <person name="Chen C."/>
            <person name="Bauer D."/>
            <person name="Andreopoulos W."/>
            <person name="Pangilinan J."/>
            <person name="LaButti K."/>
            <person name="Riley R."/>
            <person name="Lipzen A."/>
            <person name="Clum A."/>
            <person name="Drula E."/>
            <person name="Henrissat B."/>
            <person name="Kohler A."/>
            <person name="Grigoriev I.V."/>
            <person name="Martin F.M."/>
            <person name="Hacquard S."/>
        </authorList>
    </citation>
    <scope>NUCLEOTIDE SEQUENCE</scope>
    <source>
        <strain evidence="2">MPI-SDFR-AT-0117</strain>
    </source>
</reference>
<dbReference type="AlphaFoldDB" id="A0A9P8V9V0"/>